<feature type="disulfide bond" evidence="6">
    <location>
        <begin position="101"/>
        <end position="126"/>
    </location>
</feature>
<dbReference type="WBParaSite" id="ACRNAN_scaffold2038.g10364.t1">
    <property type="protein sequence ID" value="ACRNAN_scaffold2038.g10364.t1"/>
    <property type="gene ID" value="ACRNAN_scaffold2038.g10364"/>
</dbReference>
<evidence type="ECO:0000256" key="2">
    <source>
        <dbReference type="ARBA" id="ARBA00006840"/>
    </source>
</evidence>
<dbReference type="SUPFAM" id="SSF48652">
    <property type="entry name" value="Tetraspanin"/>
    <property type="match status" value="1"/>
</dbReference>
<name>A0A914D9U4_9BILA</name>
<reference evidence="9" key="1">
    <citation type="submission" date="2022-11" db="UniProtKB">
        <authorList>
            <consortium name="WormBaseParasite"/>
        </authorList>
    </citation>
    <scope>IDENTIFICATION</scope>
</reference>
<dbReference type="InterPro" id="IPR018499">
    <property type="entry name" value="Tetraspanin/Peripherin"/>
</dbReference>
<evidence type="ECO:0000256" key="3">
    <source>
        <dbReference type="ARBA" id="ARBA00022692"/>
    </source>
</evidence>
<dbReference type="InterPro" id="IPR008952">
    <property type="entry name" value="Tetraspanin_EC2_sf"/>
</dbReference>
<dbReference type="PANTHER" id="PTHR19282">
    <property type="entry name" value="TETRASPANIN"/>
    <property type="match status" value="1"/>
</dbReference>
<dbReference type="AlphaFoldDB" id="A0A914D9U4"/>
<feature type="transmembrane region" description="Helical" evidence="7">
    <location>
        <begin position="34"/>
        <end position="57"/>
    </location>
</feature>
<evidence type="ECO:0000256" key="5">
    <source>
        <dbReference type="ARBA" id="ARBA00023136"/>
    </source>
</evidence>
<evidence type="ECO:0000313" key="8">
    <source>
        <dbReference type="Proteomes" id="UP000887540"/>
    </source>
</evidence>
<comment type="similarity">
    <text evidence="2 7">Belongs to the tetraspanin (TM4SF) family.</text>
</comment>
<dbReference type="GO" id="GO:0005886">
    <property type="term" value="C:plasma membrane"/>
    <property type="evidence" value="ECO:0007669"/>
    <property type="project" value="TreeGrafter"/>
</dbReference>
<feature type="transmembrane region" description="Helical" evidence="7">
    <location>
        <begin position="169"/>
        <end position="193"/>
    </location>
</feature>
<accession>A0A914D9U4</accession>
<organism evidence="8 9">
    <name type="scientific">Acrobeloides nanus</name>
    <dbReference type="NCBI Taxonomy" id="290746"/>
    <lineage>
        <taxon>Eukaryota</taxon>
        <taxon>Metazoa</taxon>
        <taxon>Ecdysozoa</taxon>
        <taxon>Nematoda</taxon>
        <taxon>Chromadorea</taxon>
        <taxon>Rhabditida</taxon>
        <taxon>Tylenchina</taxon>
        <taxon>Cephalobomorpha</taxon>
        <taxon>Cephaloboidea</taxon>
        <taxon>Cephalobidae</taxon>
        <taxon>Acrobeloides</taxon>
    </lineage>
</organism>
<evidence type="ECO:0000313" key="9">
    <source>
        <dbReference type="WBParaSite" id="ACRNAN_scaffold2038.g10364.t1"/>
    </source>
</evidence>
<dbReference type="PRINTS" id="PR00259">
    <property type="entry name" value="TMFOUR"/>
</dbReference>
<feature type="disulfide bond" evidence="6">
    <location>
        <begin position="100"/>
        <end position="140"/>
    </location>
</feature>
<evidence type="ECO:0000256" key="4">
    <source>
        <dbReference type="ARBA" id="ARBA00022989"/>
    </source>
</evidence>
<keyword evidence="8" id="KW-1185">Reference proteome</keyword>
<keyword evidence="6" id="KW-1015">Disulfide bond</keyword>
<evidence type="ECO:0000256" key="7">
    <source>
        <dbReference type="RuleBase" id="RU361218"/>
    </source>
</evidence>
<evidence type="ECO:0000256" key="1">
    <source>
        <dbReference type="ARBA" id="ARBA00004141"/>
    </source>
</evidence>
<keyword evidence="4 7" id="KW-1133">Transmembrane helix</keyword>
<evidence type="ECO:0000256" key="6">
    <source>
        <dbReference type="PIRSR" id="PIRSR002419-1"/>
    </source>
</evidence>
<proteinExistence type="inferred from homology"/>
<keyword evidence="3 7" id="KW-0812">Transmembrane</keyword>
<keyword evidence="5 7" id="KW-0472">Membrane</keyword>
<dbReference type="Proteomes" id="UP000887540">
    <property type="component" value="Unplaced"/>
</dbReference>
<dbReference type="PANTHER" id="PTHR19282:SF477">
    <property type="entry name" value="TETRASPANIN"/>
    <property type="match status" value="1"/>
</dbReference>
<comment type="caution">
    <text evidence="7">Lacks conserved residue(s) required for the propagation of feature annotation.</text>
</comment>
<comment type="subcellular location">
    <subcellularLocation>
        <location evidence="1 7">Membrane</location>
        <topology evidence="1 7">Multi-pass membrane protein</topology>
    </subcellularLocation>
</comment>
<protein>
    <recommendedName>
        <fullName evidence="7">Tetraspanin</fullName>
    </recommendedName>
</protein>
<dbReference type="Pfam" id="PF00335">
    <property type="entry name" value="Tetraspanin"/>
    <property type="match status" value="1"/>
</dbReference>
<dbReference type="Gene3D" id="1.10.1450.10">
    <property type="entry name" value="Tetraspanin"/>
    <property type="match status" value="1"/>
</dbReference>
<dbReference type="PIRSF" id="PIRSF002419">
    <property type="entry name" value="Tetraspanin"/>
    <property type="match status" value="1"/>
</dbReference>
<sequence length="226" mass="25727">MSAAGLCVCAGALVLIIATLGCLGARMESKIFLIVYFVVVCFLLIIQATTGMMGYLYKDFVRQGVKHSLYMSINSTYAIGYRPSDELRFTWNHLQSTLHCCGVESYHDWYYSVLWQKNKFVPDSCCDPTHFADSDSMKNCGKDSKNEKLWFQEGCYELYTEWLLQHLKVVALFAIAFVIVEIVVLVTSMRLYLHVRAKEARSKDEPSLRYSRGGVSNDAEVYLINS</sequence>
<dbReference type="InterPro" id="IPR000301">
    <property type="entry name" value="Tetraspanin_animals"/>
</dbReference>